<dbReference type="RefSeq" id="WP_206254697.1">
    <property type="nucleotide sequence ID" value="NZ_CP071060.1"/>
</dbReference>
<evidence type="ECO:0000313" key="2">
    <source>
        <dbReference type="Proteomes" id="UP000663570"/>
    </source>
</evidence>
<accession>A0ABX7M5Z9</accession>
<reference evidence="1 2" key="1">
    <citation type="submission" date="2021-02" db="EMBL/GenBank/DDBJ databases">
        <title>Niveibacterium changnyeongensis HC41.</title>
        <authorList>
            <person name="Kang M."/>
        </authorList>
    </citation>
    <scope>NUCLEOTIDE SEQUENCE [LARGE SCALE GENOMIC DNA]</scope>
    <source>
        <strain evidence="1 2">HC41</strain>
    </source>
</reference>
<organism evidence="1 2">
    <name type="scientific">Niveibacterium microcysteis</name>
    <dbReference type="NCBI Taxonomy" id="2811415"/>
    <lineage>
        <taxon>Bacteria</taxon>
        <taxon>Pseudomonadati</taxon>
        <taxon>Pseudomonadota</taxon>
        <taxon>Betaproteobacteria</taxon>
        <taxon>Rhodocyclales</taxon>
        <taxon>Rhodocyclaceae</taxon>
        <taxon>Niveibacterium</taxon>
    </lineage>
</organism>
<keyword evidence="2" id="KW-1185">Reference proteome</keyword>
<proteinExistence type="predicted"/>
<evidence type="ECO:0000313" key="1">
    <source>
        <dbReference type="EMBL" id="QSI77166.1"/>
    </source>
</evidence>
<gene>
    <name evidence="1" type="ORF">JY500_00505</name>
</gene>
<name>A0ABX7M5Z9_9RHOO</name>
<dbReference type="Proteomes" id="UP000663570">
    <property type="component" value="Chromosome"/>
</dbReference>
<sequence>MQWAQHGTYSLEWQGDILVSRLVGEWNDVAARNMHRDARALWQARNGRAWGLLTDAREWGGGTPECFDAWWAFFEAGVAAGMVAATDILPSMLHALIVSELAERARRMVRYRRSQNIDDALAWLAEQDLQIR</sequence>
<evidence type="ECO:0008006" key="3">
    <source>
        <dbReference type="Google" id="ProtNLM"/>
    </source>
</evidence>
<dbReference type="EMBL" id="CP071060">
    <property type="protein sequence ID" value="QSI77166.1"/>
    <property type="molecule type" value="Genomic_DNA"/>
</dbReference>
<protein>
    <recommendedName>
        <fullName evidence="3">STAS/SEC14 domain-containing protein</fullName>
    </recommendedName>
</protein>